<dbReference type="Proteomes" id="UP000324897">
    <property type="component" value="Unassembled WGS sequence"/>
</dbReference>
<proteinExistence type="predicted"/>
<organism evidence="2 3">
    <name type="scientific">Eragrostis curvula</name>
    <name type="common">weeping love grass</name>
    <dbReference type="NCBI Taxonomy" id="38414"/>
    <lineage>
        <taxon>Eukaryota</taxon>
        <taxon>Viridiplantae</taxon>
        <taxon>Streptophyta</taxon>
        <taxon>Embryophyta</taxon>
        <taxon>Tracheophyta</taxon>
        <taxon>Spermatophyta</taxon>
        <taxon>Magnoliopsida</taxon>
        <taxon>Liliopsida</taxon>
        <taxon>Poales</taxon>
        <taxon>Poaceae</taxon>
        <taxon>PACMAD clade</taxon>
        <taxon>Chloridoideae</taxon>
        <taxon>Eragrostideae</taxon>
        <taxon>Eragrostidinae</taxon>
        <taxon>Eragrostis</taxon>
    </lineage>
</organism>
<feature type="transmembrane region" description="Helical" evidence="1">
    <location>
        <begin position="125"/>
        <end position="148"/>
    </location>
</feature>
<gene>
    <name evidence="2" type="ORF">EJB05_47870</name>
</gene>
<keyword evidence="3" id="KW-1185">Reference proteome</keyword>
<sequence>MAAVRAAGLGHCDGAATATALAAAATTTGTRLLGGDLDLYRDLEDRYEAAGRRVQEPRHAEDPCLGALCQICIMVRVLVVGCHLLHHILLIADKEAFVFTMEMKKTSGDRSKHGLRFDYKSKSSIVSVVLYSLLLCNIETGCILWFMISCYYDLM</sequence>
<keyword evidence="1" id="KW-1133">Transmembrane helix</keyword>
<name>A0A5J9T0H4_9POAL</name>
<keyword evidence="1" id="KW-0472">Membrane</keyword>
<evidence type="ECO:0000313" key="3">
    <source>
        <dbReference type="Proteomes" id="UP000324897"/>
    </source>
</evidence>
<reference evidence="2 3" key="1">
    <citation type="journal article" date="2019" name="Sci. Rep.">
        <title>A high-quality genome of Eragrostis curvula grass provides insights into Poaceae evolution and supports new strategies to enhance forage quality.</title>
        <authorList>
            <person name="Carballo J."/>
            <person name="Santos B.A.C.M."/>
            <person name="Zappacosta D."/>
            <person name="Garbus I."/>
            <person name="Selva J.P."/>
            <person name="Gallo C.A."/>
            <person name="Diaz A."/>
            <person name="Albertini E."/>
            <person name="Caccamo M."/>
            <person name="Echenique V."/>
        </authorList>
    </citation>
    <scope>NUCLEOTIDE SEQUENCE [LARGE SCALE GENOMIC DNA]</scope>
    <source>
        <strain evidence="3">cv. Victoria</strain>
        <tissue evidence="2">Leaf</tissue>
    </source>
</reference>
<dbReference type="EMBL" id="RWGY01000051">
    <property type="protein sequence ID" value="TVU04737.1"/>
    <property type="molecule type" value="Genomic_DNA"/>
</dbReference>
<evidence type="ECO:0000256" key="1">
    <source>
        <dbReference type="SAM" id="Phobius"/>
    </source>
</evidence>
<accession>A0A5J9T0H4</accession>
<keyword evidence="1" id="KW-0812">Transmembrane</keyword>
<protein>
    <submittedName>
        <fullName evidence="2">Uncharacterized protein</fullName>
    </submittedName>
</protein>
<comment type="caution">
    <text evidence="2">The sequence shown here is derived from an EMBL/GenBank/DDBJ whole genome shotgun (WGS) entry which is preliminary data.</text>
</comment>
<dbReference type="Gramene" id="TVU04737">
    <property type="protein sequence ID" value="TVU04737"/>
    <property type="gene ID" value="EJB05_47870"/>
</dbReference>
<evidence type="ECO:0000313" key="2">
    <source>
        <dbReference type="EMBL" id="TVU04737.1"/>
    </source>
</evidence>
<dbReference type="AlphaFoldDB" id="A0A5J9T0H4"/>